<feature type="domain" description="SGNH hydrolase-type esterase" evidence="1">
    <location>
        <begin position="380"/>
        <end position="578"/>
    </location>
</feature>
<dbReference type="CDD" id="cd00229">
    <property type="entry name" value="SGNH_hydrolase"/>
    <property type="match status" value="1"/>
</dbReference>
<sequence length="594" mass="66100">MTYDFNTLKQTVGEATSRPTFYTDFEDVPTDKLHQISELTEWIRTKSKGSDIREIIAQLFERTWLENVREGNSNMEVSQARGNFNELAKRLNNLDAVVESKADLNEINTKLKNLASVSPKGTYNSISDLQRAHPNGDSGTYITTDNKNWNYWNGSAWVSGGIYQSSAVSPLETFAFVAGDRPINFNNASKIIEITGNNTYLLQGKVNAIAKGNVAYPSTSAWLVIDTITKQLKTAFNPTASDIVVGAIFNPDTPTPIITFNGINTIDGLHPLTSPEVIPFSQYSLFTNNKNIVLDKKNKVLKFPQTNVIIGSKENWVQPQDLQLNGGAGYILFNTTTNLFEVGGANRQSLVNVVGYYHIEREQIHLNTNMISTRMKKIACLGDSITEGVNANGWQWHRYIDKWFKNNGTETTIVNLGIGGTSVCTSSYVTEVLKPFVNRIATIPVDADVAIIFGGTNDWGNNATLGTISDTGTETFYGAYKYMLEWLAVNRPNTKVITITPLKRYFRGGGTTWHNAQTTPNNKGQLLQDYVRAIKEVSNMYGVPCVDLHNESGLNPEIEVVRNKFMPDGLHPNEVGSEKMYGVILDKLRPLIEY</sequence>
<name>A0A8S5MZS3_9CAUD</name>
<dbReference type="PANTHER" id="PTHR30383">
    <property type="entry name" value="THIOESTERASE 1/PROTEASE 1/LYSOPHOSPHOLIPASE L1"/>
    <property type="match status" value="1"/>
</dbReference>
<organism evidence="2">
    <name type="scientific">Siphoviridae sp. ct8eQ1</name>
    <dbReference type="NCBI Taxonomy" id="2826171"/>
    <lineage>
        <taxon>Viruses</taxon>
        <taxon>Duplodnaviria</taxon>
        <taxon>Heunggongvirae</taxon>
        <taxon>Uroviricota</taxon>
        <taxon>Caudoviricetes</taxon>
    </lineage>
</organism>
<evidence type="ECO:0000259" key="1">
    <source>
        <dbReference type="Pfam" id="PF13472"/>
    </source>
</evidence>
<accession>A0A8S5MZS3</accession>
<protein>
    <submittedName>
        <fullName evidence="2">GDSL like Lipase Acylhydrolase</fullName>
    </submittedName>
</protein>
<dbReference type="EMBL" id="BK015025">
    <property type="protein sequence ID" value="DAD87720.1"/>
    <property type="molecule type" value="Genomic_DNA"/>
</dbReference>
<dbReference type="InterPro" id="IPR051532">
    <property type="entry name" value="Ester_Hydrolysis_Enzymes"/>
</dbReference>
<evidence type="ECO:0000313" key="2">
    <source>
        <dbReference type="EMBL" id="DAD87720.1"/>
    </source>
</evidence>
<dbReference type="InterPro" id="IPR036514">
    <property type="entry name" value="SGNH_hydro_sf"/>
</dbReference>
<reference evidence="2" key="1">
    <citation type="journal article" date="2021" name="Proc. Natl. Acad. Sci. U.S.A.">
        <title>A Catalog of Tens of Thousands of Viruses from Human Metagenomes Reveals Hidden Associations with Chronic Diseases.</title>
        <authorList>
            <person name="Tisza M.J."/>
            <person name="Buck C.B."/>
        </authorList>
    </citation>
    <scope>NUCLEOTIDE SEQUENCE</scope>
    <source>
        <strain evidence="2">Ct8eQ1</strain>
    </source>
</reference>
<dbReference type="Gene3D" id="3.40.50.1110">
    <property type="entry name" value="SGNH hydrolase"/>
    <property type="match status" value="1"/>
</dbReference>
<proteinExistence type="predicted"/>
<dbReference type="SUPFAM" id="SSF52266">
    <property type="entry name" value="SGNH hydrolase"/>
    <property type="match status" value="1"/>
</dbReference>
<dbReference type="InterPro" id="IPR013830">
    <property type="entry name" value="SGNH_hydro"/>
</dbReference>
<dbReference type="Pfam" id="PF13472">
    <property type="entry name" value="Lipase_GDSL_2"/>
    <property type="match status" value="1"/>
</dbReference>